<evidence type="ECO:0000256" key="2">
    <source>
        <dbReference type="ARBA" id="ARBA00004955"/>
    </source>
</evidence>
<comment type="caution">
    <text evidence="9">The sequence shown here is derived from an EMBL/GenBank/DDBJ whole genome shotgun (WGS) entry which is preliminary data.</text>
</comment>
<dbReference type="GO" id="GO:0032264">
    <property type="term" value="P:IMP salvage"/>
    <property type="evidence" value="ECO:0007669"/>
    <property type="project" value="UniProtKB-UniPathway"/>
</dbReference>
<dbReference type="PROSITE" id="PS00485">
    <property type="entry name" value="A_DEAMINASE"/>
    <property type="match status" value="1"/>
</dbReference>
<comment type="cofactor">
    <cofactor evidence="1">
        <name>Zn(2+)</name>
        <dbReference type="ChEBI" id="CHEBI:29105"/>
    </cofactor>
</comment>
<dbReference type="AlphaFoldDB" id="A0A1Q9D3V2"/>
<protein>
    <recommendedName>
        <fullName evidence="4">AMP deaminase</fullName>
        <ecNumber evidence="4">3.5.4.6</ecNumber>
    </recommendedName>
</protein>
<dbReference type="PANTHER" id="PTHR11359">
    <property type="entry name" value="AMP DEAMINASE"/>
    <property type="match status" value="1"/>
</dbReference>
<dbReference type="Proteomes" id="UP000186817">
    <property type="component" value="Unassembled WGS sequence"/>
</dbReference>
<dbReference type="InterPro" id="IPR032466">
    <property type="entry name" value="Metal_Hydrolase"/>
</dbReference>
<dbReference type="SUPFAM" id="SSF52540">
    <property type="entry name" value="P-loop containing nucleoside triphosphate hydrolases"/>
    <property type="match status" value="1"/>
</dbReference>
<evidence type="ECO:0000256" key="7">
    <source>
        <dbReference type="ARBA" id="ARBA00022833"/>
    </source>
</evidence>
<evidence type="ECO:0000256" key="5">
    <source>
        <dbReference type="ARBA" id="ARBA00022723"/>
    </source>
</evidence>
<evidence type="ECO:0000256" key="1">
    <source>
        <dbReference type="ARBA" id="ARBA00001947"/>
    </source>
</evidence>
<dbReference type="GO" id="GO:0005829">
    <property type="term" value="C:cytosol"/>
    <property type="evidence" value="ECO:0007669"/>
    <property type="project" value="TreeGrafter"/>
</dbReference>
<dbReference type="InterPro" id="IPR027417">
    <property type="entry name" value="P-loop_NTPase"/>
</dbReference>
<feature type="transmembrane region" description="Helical" evidence="8">
    <location>
        <begin position="744"/>
        <end position="765"/>
    </location>
</feature>
<dbReference type="InterPro" id="IPR006650">
    <property type="entry name" value="A/AMP_deam_AS"/>
</dbReference>
<keyword evidence="8" id="KW-0472">Membrane</keyword>
<keyword evidence="8" id="KW-1133">Transmembrane helix</keyword>
<comment type="similarity">
    <text evidence="3">Belongs to the metallo-dependent hydrolases superfamily. Adenosine and AMP deaminases family.</text>
</comment>
<reference evidence="9 10" key="1">
    <citation type="submission" date="2016-02" db="EMBL/GenBank/DDBJ databases">
        <title>Genome analysis of coral dinoflagellate symbionts highlights evolutionary adaptations to a symbiotic lifestyle.</title>
        <authorList>
            <person name="Aranda M."/>
            <person name="Li Y."/>
            <person name="Liew Y.J."/>
            <person name="Baumgarten S."/>
            <person name="Simakov O."/>
            <person name="Wilson M."/>
            <person name="Piel J."/>
            <person name="Ashoor H."/>
            <person name="Bougouffa S."/>
            <person name="Bajic V.B."/>
            <person name="Ryu T."/>
            <person name="Ravasi T."/>
            <person name="Bayer T."/>
            <person name="Micklem G."/>
            <person name="Kim H."/>
            <person name="Bhak J."/>
            <person name="Lajeunesse T.C."/>
            <person name="Voolstra C.R."/>
        </authorList>
    </citation>
    <scope>NUCLEOTIDE SEQUENCE [LARGE SCALE GENOMIC DNA]</scope>
    <source>
        <strain evidence="9 10">CCMP2467</strain>
    </source>
</reference>
<gene>
    <name evidence="9" type="primary">amdA</name>
    <name evidence="9" type="ORF">AK812_SmicGene28613</name>
</gene>
<dbReference type="GO" id="GO:0046872">
    <property type="term" value="F:metal ion binding"/>
    <property type="evidence" value="ECO:0007669"/>
    <property type="project" value="UniProtKB-KW"/>
</dbReference>
<evidence type="ECO:0000313" key="10">
    <source>
        <dbReference type="Proteomes" id="UP000186817"/>
    </source>
</evidence>
<dbReference type="Gene3D" id="3.40.50.300">
    <property type="entry name" value="P-loop containing nucleotide triphosphate hydrolases"/>
    <property type="match status" value="1"/>
</dbReference>
<evidence type="ECO:0000313" key="9">
    <source>
        <dbReference type="EMBL" id="OLP89858.1"/>
    </source>
</evidence>
<organism evidence="9 10">
    <name type="scientific">Symbiodinium microadriaticum</name>
    <name type="common">Dinoflagellate</name>
    <name type="synonym">Zooxanthella microadriatica</name>
    <dbReference type="NCBI Taxonomy" id="2951"/>
    <lineage>
        <taxon>Eukaryota</taxon>
        <taxon>Sar</taxon>
        <taxon>Alveolata</taxon>
        <taxon>Dinophyceae</taxon>
        <taxon>Suessiales</taxon>
        <taxon>Symbiodiniaceae</taxon>
        <taxon>Symbiodinium</taxon>
    </lineage>
</organism>
<dbReference type="Gene3D" id="3.20.20.140">
    <property type="entry name" value="Metal-dependent hydrolases"/>
    <property type="match status" value="1"/>
</dbReference>
<dbReference type="Pfam" id="PF19326">
    <property type="entry name" value="AMP_deaminase"/>
    <property type="match status" value="1"/>
</dbReference>
<keyword evidence="6" id="KW-0378">Hydrolase</keyword>
<accession>A0A1Q9D3V2</accession>
<dbReference type="OrthoDB" id="1723809at2759"/>
<sequence length="767" mass="85821">MSAEVDEKAGVIWFNPVDAFLSERFRAHTRELLRDLPGCHSLQTVSNCSCPLPAPELLGTRPLPSVVVVGAAKAGTSMLVSLMEVCSPPAYVPKVGRAAQLSGESFYWIPELLPIVQDEHLSWRGWQCGDATSFPAAVRRVLSRQACSPEGYRTAVFGNVVGNEAFENSTATRGRSDRVETNGTFTVEKTPEYLVWPHVHVALRPFVASGSKIIAMLRHPILRLISAFRHYSIWQSAVVDRNLQVSNFGKTFEEYAFRAMHDPVFREMHIEIVEYLTTGSDLHRMDGVLRAYVKAIYSLCDANTWHVVCALKRGPLTSYYLPQLLSMVRFIGGCPSKWLRVVQTEQLFRKPSLVLRKLWAWIGVKGPVRLDDIIPANDPRRAMGKLTGGKWHLTTNSSVCGDPQIIGGLHQVYSHLHLILARLVEGLGVSLAPFDVGINHGLNLRKSMGLQYLFYLAQIGLAMSPCSNNQLFLAYEKSPFPVYFSRGLNVSLSTDDPLMFHQTKEPLMEEYSIAKQLWHFTSVDLCEMARNSVLQSGFDEETKATWFGSKDYRHENKTTSTNVPNLRIAYRKRVYQEELHLLEASADDTDDVGVMCNLLLLSPTRRLQQSDFAGFGLDSEPKIRPFAAALPGEDQDLSTLMDASIQQESLQEEMGEALDWSVRTSHGPQSSKISKIVSHEILAIDQKNRKGSFDGISHKGAIPVITRDYSEHSMVMNEKTKEEFLLRLNHEFAAQRASQQGQQMLSLGVAVLIGCLSGALTTWLVRR</sequence>
<name>A0A1Q9D3V2_SYMMI</name>
<dbReference type="GO" id="GO:0046033">
    <property type="term" value="P:AMP metabolic process"/>
    <property type="evidence" value="ECO:0007669"/>
    <property type="project" value="TreeGrafter"/>
</dbReference>
<dbReference type="GO" id="GO:0003876">
    <property type="term" value="F:AMP deaminase activity"/>
    <property type="evidence" value="ECO:0007669"/>
    <property type="project" value="UniProtKB-EC"/>
</dbReference>
<dbReference type="UniPathway" id="UPA00591">
    <property type="reaction ID" value="UER00663"/>
</dbReference>
<keyword evidence="8" id="KW-0812">Transmembrane</keyword>
<keyword evidence="5" id="KW-0479">Metal-binding</keyword>
<comment type="pathway">
    <text evidence="2">Purine metabolism; IMP biosynthesis via salvage pathway; IMP from AMP: step 1/1.</text>
</comment>
<keyword evidence="7" id="KW-0862">Zinc</keyword>
<keyword evidence="10" id="KW-1185">Reference proteome</keyword>
<evidence type="ECO:0000256" key="8">
    <source>
        <dbReference type="SAM" id="Phobius"/>
    </source>
</evidence>
<evidence type="ECO:0000256" key="3">
    <source>
        <dbReference type="ARBA" id="ARBA00006676"/>
    </source>
</evidence>
<dbReference type="InterPro" id="IPR006329">
    <property type="entry name" value="AMPD"/>
</dbReference>
<dbReference type="PANTHER" id="PTHR11359:SF0">
    <property type="entry name" value="AMP DEAMINASE"/>
    <property type="match status" value="1"/>
</dbReference>
<dbReference type="SUPFAM" id="SSF51556">
    <property type="entry name" value="Metallo-dependent hydrolases"/>
    <property type="match status" value="1"/>
</dbReference>
<evidence type="ECO:0000256" key="6">
    <source>
        <dbReference type="ARBA" id="ARBA00022801"/>
    </source>
</evidence>
<dbReference type="EC" id="3.5.4.6" evidence="4"/>
<evidence type="ECO:0000256" key="4">
    <source>
        <dbReference type="ARBA" id="ARBA00012775"/>
    </source>
</evidence>
<proteinExistence type="inferred from homology"/>
<dbReference type="EMBL" id="LSRX01000739">
    <property type="protein sequence ID" value="OLP89858.1"/>
    <property type="molecule type" value="Genomic_DNA"/>
</dbReference>